<dbReference type="InterPro" id="IPR011333">
    <property type="entry name" value="SKP1/BTB/POZ_sf"/>
</dbReference>
<dbReference type="Pfam" id="PF00651">
    <property type="entry name" value="BTB"/>
    <property type="match status" value="1"/>
</dbReference>
<keyword evidence="5" id="KW-1185">Reference proteome</keyword>
<dbReference type="AlphaFoldDB" id="A0AAV5SDU3"/>
<dbReference type="SUPFAM" id="SSF54695">
    <property type="entry name" value="POZ domain"/>
    <property type="match status" value="1"/>
</dbReference>
<accession>A0AAV5SDU3</accession>
<protein>
    <recommendedName>
        <fullName evidence="3">BTB domain-containing protein</fullName>
    </recommendedName>
</protein>
<feature type="compositionally biased region" description="Acidic residues" evidence="2">
    <location>
        <begin position="376"/>
        <end position="402"/>
    </location>
</feature>
<feature type="coiled-coil region" evidence="1">
    <location>
        <begin position="5"/>
        <end position="32"/>
    </location>
</feature>
<dbReference type="PANTHER" id="PTHR22744:SF17">
    <property type="entry name" value="BTB DOMAIN-CONTAINING PROTEIN"/>
    <property type="match status" value="1"/>
</dbReference>
<dbReference type="SMART" id="SM00225">
    <property type="entry name" value="BTB"/>
    <property type="match status" value="1"/>
</dbReference>
<evidence type="ECO:0000313" key="5">
    <source>
        <dbReference type="Proteomes" id="UP001432027"/>
    </source>
</evidence>
<proteinExistence type="predicted"/>
<dbReference type="PROSITE" id="PS50097">
    <property type="entry name" value="BTB"/>
    <property type="match status" value="1"/>
</dbReference>
<name>A0AAV5SDU3_9BILA</name>
<feature type="region of interest" description="Disordered" evidence="2">
    <location>
        <begin position="358"/>
        <end position="402"/>
    </location>
</feature>
<dbReference type="Gene3D" id="3.30.710.10">
    <property type="entry name" value="Potassium Channel Kv1.1, Chain A"/>
    <property type="match status" value="1"/>
</dbReference>
<dbReference type="InterPro" id="IPR000210">
    <property type="entry name" value="BTB/POZ_dom"/>
</dbReference>
<evidence type="ECO:0000313" key="4">
    <source>
        <dbReference type="EMBL" id="GMS78330.1"/>
    </source>
</evidence>
<comment type="caution">
    <text evidence="4">The sequence shown here is derived from an EMBL/GenBank/DDBJ whole genome shotgun (WGS) entry which is preliminary data.</text>
</comment>
<feature type="domain" description="BTB" evidence="3">
    <location>
        <begin position="189"/>
        <end position="258"/>
    </location>
</feature>
<gene>
    <name evidence="4" type="ORF">PENTCL1PPCAC_505</name>
</gene>
<keyword evidence="1" id="KW-0175">Coiled coil</keyword>
<evidence type="ECO:0000256" key="1">
    <source>
        <dbReference type="SAM" id="Coils"/>
    </source>
</evidence>
<dbReference type="CDD" id="cd18186">
    <property type="entry name" value="BTB_POZ_ZBTB_KLHL-like"/>
    <property type="match status" value="1"/>
</dbReference>
<dbReference type="PANTHER" id="PTHR22744">
    <property type="entry name" value="HELIX LOOP HELIX PROTEIN 21-RELATED"/>
    <property type="match status" value="1"/>
</dbReference>
<evidence type="ECO:0000259" key="3">
    <source>
        <dbReference type="PROSITE" id="PS50097"/>
    </source>
</evidence>
<organism evidence="4 5">
    <name type="scientific">Pristionchus entomophagus</name>
    <dbReference type="NCBI Taxonomy" id="358040"/>
    <lineage>
        <taxon>Eukaryota</taxon>
        <taxon>Metazoa</taxon>
        <taxon>Ecdysozoa</taxon>
        <taxon>Nematoda</taxon>
        <taxon>Chromadorea</taxon>
        <taxon>Rhabditida</taxon>
        <taxon>Rhabditina</taxon>
        <taxon>Diplogasteromorpha</taxon>
        <taxon>Diplogasteroidea</taxon>
        <taxon>Neodiplogasteridae</taxon>
        <taxon>Pristionchus</taxon>
    </lineage>
</organism>
<feature type="non-terminal residue" evidence="4">
    <location>
        <position position="1"/>
    </location>
</feature>
<evidence type="ECO:0000256" key="2">
    <source>
        <dbReference type="SAM" id="MobiDB-lite"/>
    </source>
</evidence>
<sequence length="402" mass="46143">DADSTAALKARIAQLESEMKEVKSENSLLKLKVHAGEPICQKEPLHTHDFKVEMKPDVTDIRSETHVVDGVEFSVRLEKHSKREGGGYARDAKFSASLYVKNIDSDKQKFILTTIEVREKERYCSTPRYSTLLKPATQRFVLCCGTTAEEEPGYRKSFQSTADQSTYMFYVRITVAVQAIDSMDLDDGPATTVVVKNKEFLVSSQYLSLWSHYFKAYFRADMKEKKAGRYPIKDKDITPEDFEELLMVIYPTDKPITVHNYRRLLKLASRFEMPELTRRIECFLIDFERNELDRAVIFRLATDLFPLNLVQSTLLHRWRDSTLLQNELLKSGEYEKLKVETKAMVNARFAQACIAKDGGSATTPTASDNGEFNSSGDDEEDNEFDDEEEDMDNYYADSDDPY</sequence>
<dbReference type="Proteomes" id="UP001432027">
    <property type="component" value="Unassembled WGS sequence"/>
</dbReference>
<reference evidence="4" key="1">
    <citation type="submission" date="2023-10" db="EMBL/GenBank/DDBJ databases">
        <title>Genome assembly of Pristionchus species.</title>
        <authorList>
            <person name="Yoshida K."/>
            <person name="Sommer R.J."/>
        </authorList>
    </citation>
    <scope>NUCLEOTIDE SEQUENCE</scope>
    <source>
        <strain evidence="4">RS0144</strain>
    </source>
</reference>
<dbReference type="EMBL" id="BTSX01000001">
    <property type="protein sequence ID" value="GMS78330.1"/>
    <property type="molecule type" value="Genomic_DNA"/>
</dbReference>